<dbReference type="AlphaFoldDB" id="A0A0L6ZE46"/>
<evidence type="ECO:0000256" key="6">
    <source>
        <dbReference type="SAM" id="Phobius"/>
    </source>
</evidence>
<keyword evidence="9" id="KW-1185">Reference proteome</keyword>
<dbReference type="Proteomes" id="UP000037043">
    <property type="component" value="Unassembled WGS sequence"/>
</dbReference>
<evidence type="ECO:0000256" key="5">
    <source>
        <dbReference type="ARBA" id="ARBA00023136"/>
    </source>
</evidence>
<dbReference type="EMBL" id="LHUR01000010">
    <property type="protein sequence ID" value="KOA21254.1"/>
    <property type="molecule type" value="Genomic_DNA"/>
</dbReference>
<keyword evidence="3 6" id="KW-0812">Transmembrane</keyword>
<evidence type="ECO:0000313" key="8">
    <source>
        <dbReference type="EMBL" id="KOA21254.1"/>
    </source>
</evidence>
<feature type="domain" description="ComEC/Rec2-related protein" evidence="7">
    <location>
        <begin position="174"/>
        <end position="420"/>
    </location>
</feature>
<organism evidence="8 9">
    <name type="scientific">Clostridium homopropionicum DSM 5847</name>
    <dbReference type="NCBI Taxonomy" id="1121318"/>
    <lineage>
        <taxon>Bacteria</taxon>
        <taxon>Bacillati</taxon>
        <taxon>Bacillota</taxon>
        <taxon>Clostridia</taxon>
        <taxon>Eubacteriales</taxon>
        <taxon>Clostridiaceae</taxon>
        <taxon>Clostridium</taxon>
    </lineage>
</organism>
<feature type="transmembrane region" description="Helical" evidence="6">
    <location>
        <begin position="221"/>
        <end position="248"/>
    </location>
</feature>
<dbReference type="NCBIfam" id="TIGR00360">
    <property type="entry name" value="ComEC_N-term"/>
    <property type="match status" value="1"/>
</dbReference>
<dbReference type="RefSeq" id="WP_052219983.1">
    <property type="nucleotide sequence ID" value="NZ_LHUR01000010.1"/>
</dbReference>
<evidence type="ECO:0000256" key="1">
    <source>
        <dbReference type="ARBA" id="ARBA00004651"/>
    </source>
</evidence>
<comment type="caution">
    <text evidence="8">The sequence shown here is derived from an EMBL/GenBank/DDBJ whole genome shotgun (WGS) entry which is preliminary data.</text>
</comment>
<dbReference type="PATRIC" id="fig|1121318.3.peg.389"/>
<evidence type="ECO:0000256" key="3">
    <source>
        <dbReference type="ARBA" id="ARBA00022692"/>
    </source>
</evidence>
<reference evidence="9" key="1">
    <citation type="submission" date="2015-08" db="EMBL/GenBank/DDBJ databases">
        <title>Genome sequence of the strict anaerobe Clostridium homopropionicum LuHBu1 (DSM 5847T).</title>
        <authorList>
            <person name="Poehlein A."/>
            <person name="Beck M."/>
            <person name="Schiel-Bengelsdorf B."/>
            <person name="Bengelsdorf F.R."/>
            <person name="Daniel R."/>
            <person name="Duerre P."/>
        </authorList>
    </citation>
    <scope>NUCLEOTIDE SEQUENCE [LARGE SCALE GENOMIC DNA]</scope>
    <source>
        <strain evidence="9">DSM 5847</strain>
    </source>
</reference>
<accession>A0A0L6ZE46</accession>
<dbReference type="InterPro" id="IPR004477">
    <property type="entry name" value="ComEC_N"/>
</dbReference>
<dbReference type="Pfam" id="PF03772">
    <property type="entry name" value="Competence"/>
    <property type="match status" value="1"/>
</dbReference>
<name>A0A0L6ZE46_9CLOT</name>
<feature type="transmembrane region" description="Helical" evidence="6">
    <location>
        <begin position="189"/>
        <end position="209"/>
    </location>
</feature>
<keyword evidence="4 6" id="KW-1133">Transmembrane helix</keyword>
<sequence length="445" mass="51432">MERPLVYYFISTYIGALVLVVFQYNYLLCTLLVGIFLGVFYFNENKKKFIILVSFFILGSVSLSLYYNVNLGNKAEVRIIEKKRGYYLGEYKGRKLQVYINNNSLNSGSRVELEGKFNRQKDYLKGTIGQYIGENYAELNMDFIQRLYEFREKLYKKYNKILDEKKTAVIMAICFGDTRYLSYDQKNEYNSLGLSHIISVSGFHIAVVYKFLEMFLGTSTSIIMTFLYAIFTGAEAATIRAFIMIVILKGSKIVYRNYDSLSALCFAGLVLILVKPYYILDLGFNLSFLATLGIILFNKKLQKIFYKLPKKINDSVSITLSAQVFSMPYVMCTLNNVSLFFLPANLILLPIYSMIILLGNLGMILYKVDFLFNINSYLLYSILTSIDGATKLLKILSPNVVKYNFFHGIYMLIIFLTFIFIKRGYENLKYFPLIITYIIIVFKVL</sequence>
<dbReference type="PANTHER" id="PTHR30619:SF7">
    <property type="entry name" value="BETA-LACTAMASE DOMAIN PROTEIN"/>
    <property type="match status" value="1"/>
</dbReference>
<proteinExistence type="predicted"/>
<keyword evidence="5 6" id="KW-0472">Membrane</keyword>
<evidence type="ECO:0000256" key="4">
    <source>
        <dbReference type="ARBA" id="ARBA00022989"/>
    </source>
</evidence>
<gene>
    <name evidence="8" type="ORF">CLHOM_03840</name>
</gene>
<feature type="transmembrane region" description="Helical" evidence="6">
    <location>
        <begin position="284"/>
        <end position="301"/>
    </location>
</feature>
<protein>
    <submittedName>
        <fullName evidence="8">ComEC family competence protein</fullName>
    </submittedName>
</protein>
<feature type="transmembrane region" description="Helical" evidence="6">
    <location>
        <begin position="49"/>
        <end position="69"/>
    </location>
</feature>
<comment type="subcellular location">
    <subcellularLocation>
        <location evidence="1">Cell membrane</location>
        <topology evidence="1">Multi-pass membrane protein</topology>
    </subcellularLocation>
</comment>
<evidence type="ECO:0000256" key="2">
    <source>
        <dbReference type="ARBA" id="ARBA00022475"/>
    </source>
</evidence>
<evidence type="ECO:0000259" key="7">
    <source>
        <dbReference type="Pfam" id="PF03772"/>
    </source>
</evidence>
<dbReference type="InterPro" id="IPR052159">
    <property type="entry name" value="Competence_DNA_uptake"/>
</dbReference>
<dbReference type="STRING" id="36844.SAMN04488501_107130"/>
<dbReference type="GO" id="GO:0005886">
    <property type="term" value="C:plasma membrane"/>
    <property type="evidence" value="ECO:0007669"/>
    <property type="project" value="UniProtKB-SubCell"/>
</dbReference>
<feature type="transmembrane region" description="Helical" evidence="6">
    <location>
        <begin position="403"/>
        <end position="421"/>
    </location>
</feature>
<feature type="transmembrane region" description="Helical" evidence="6">
    <location>
        <begin position="378"/>
        <end position="397"/>
    </location>
</feature>
<dbReference type="PANTHER" id="PTHR30619">
    <property type="entry name" value="DNA INTERNALIZATION/COMPETENCE PROTEIN COMEC/REC2"/>
    <property type="match status" value="1"/>
</dbReference>
<feature type="transmembrane region" description="Helical" evidence="6">
    <location>
        <begin position="260"/>
        <end position="278"/>
    </location>
</feature>
<evidence type="ECO:0000313" key="9">
    <source>
        <dbReference type="Proteomes" id="UP000037043"/>
    </source>
</evidence>
<keyword evidence="2" id="KW-1003">Cell membrane</keyword>
<feature type="transmembrane region" description="Helical" evidence="6">
    <location>
        <begin position="347"/>
        <end position="366"/>
    </location>
</feature>